<evidence type="ECO:0000256" key="2">
    <source>
        <dbReference type="SAM" id="Phobius"/>
    </source>
</evidence>
<dbReference type="SUPFAM" id="SSF48371">
    <property type="entry name" value="ARM repeat"/>
    <property type="match status" value="2"/>
</dbReference>
<dbReference type="Proteomes" id="UP000026962">
    <property type="component" value="Chromosome 7"/>
</dbReference>
<feature type="transmembrane region" description="Helical" evidence="2">
    <location>
        <begin position="330"/>
        <end position="354"/>
    </location>
</feature>
<organism evidence="3">
    <name type="scientific">Oryza punctata</name>
    <name type="common">Red rice</name>
    <dbReference type="NCBI Taxonomy" id="4537"/>
    <lineage>
        <taxon>Eukaryota</taxon>
        <taxon>Viridiplantae</taxon>
        <taxon>Streptophyta</taxon>
        <taxon>Embryophyta</taxon>
        <taxon>Tracheophyta</taxon>
        <taxon>Spermatophyta</taxon>
        <taxon>Magnoliopsida</taxon>
        <taxon>Liliopsida</taxon>
        <taxon>Poales</taxon>
        <taxon>Poaceae</taxon>
        <taxon>BOP clade</taxon>
        <taxon>Oryzoideae</taxon>
        <taxon>Oryzeae</taxon>
        <taxon>Oryzinae</taxon>
        <taxon>Oryza</taxon>
    </lineage>
</organism>
<name>A0A0E0LP65_ORYPU</name>
<evidence type="ECO:0008006" key="5">
    <source>
        <dbReference type="Google" id="ProtNLM"/>
    </source>
</evidence>
<feature type="transmembrane region" description="Helical" evidence="2">
    <location>
        <begin position="1189"/>
        <end position="1209"/>
    </location>
</feature>
<feature type="transmembrane region" description="Helical" evidence="2">
    <location>
        <begin position="189"/>
        <end position="207"/>
    </location>
</feature>
<dbReference type="InterPro" id="IPR016024">
    <property type="entry name" value="ARM-type_fold"/>
</dbReference>
<keyword evidence="4" id="KW-1185">Reference proteome</keyword>
<dbReference type="Gene3D" id="1.25.10.10">
    <property type="entry name" value="Leucine-rich Repeat Variant"/>
    <property type="match status" value="2"/>
</dbReference>
<dbReference type="eggNOG" id="ENOG502QRQI">
    <property type="taxonomic scope" value="Eukaryota"/>
</dbReference>
<feature type="region of interest" description="Disordered" evidence="1">
    <location>
        <begin position="1464"/>
        <end position="1493"/>
    </location>
</feature>
<accession>A0A0E0LP65</accession>
<keyword evidence="2" id="KW-0812">Transmembrane</keyword>
<keyword evidence="2" id="KW-0472">Membrane</keyword>
<feature type="transmembrane region" description="Helical" evidence="2">
    <location>
        <begin position="1079"/>
        <end position="1099"/>
    </location>
</feature>
<dbReference type="STRING" id="4537.A0A0E0LP65"/>
<dbReference type="PANTHER" id="PTHR33115:SF57">
    <property type="entry name" value="OS07G0653900 PROTEIN"/>
    <property type="match status" value="1"/>
</dbReference>
<dbReference type="PANTHER" id="PTHR33115">
    <property type="entry name" value="ARM REPEAT SUPERFAMILY PROTEIN"/>
    <property type="match status" value="1"/>
</dbReference>
<evidence type="ECO:0000256" key="1">
    <source>
        <dbReference type="SAM" id="MobiDB-lite"/>
    </source>
</evidence>
<reference evidence="3" key="1">
    <citation type="submission" date="2015-04" db="UniProtKB">
        <authorList>
            <consortium name="EnsemblPlants"/>
        </authorList>
    </citation>
    <scope>IDENTIFICATION</scope>
</reference>
<feature type="transmembrane region" description="Helical" evidence="2">
    <location>
        <begin position="1119"/>
        <end position="1137"/>
    </location>
</feature>
<proteinExistence type="predicted"/>
<feature type="transmembrane region" description="Helical" evidence="2">
    <location>
        <begin position="251"/>
        <end position="273"/>
    </location>
</feature>
<evidence type="ECO:0000313" key="4">
    <source>
        <dbReference type="Proteomes" id="UP000026962"/>
    </source>
</evidence>
<reference evidence="3" key="2">
    <citation type="submission" date="2018-05" db="EMBL/GenBank/DDBJ databases">
        <title>OpunRS2 (Oryza punctata Reference Sequence Version 2).</title>
        <authorList>
            <person name="Zhang J."/>
            <person name="Kudrna D."/>
            <person name="Lee S."/>
            <person name="Talag J."/>
            <person name="Welchert J."/>
            <person name="Wing R.A."/>
        </authorList>
    </citation>
    <scope>NUCLEOTIDE SEQUENCE [LARGE SCALE GENOMIC DNA]</scope>
</reference>
<feature type="compositionally biased region" description="Basic and acidic residues" evidence="1">
    <location>
        <begin position="1464"/>
        <end position="1480"/>
    </location>
</feature>
<keyword evidence="2" id="KW-1133">Transmembrane helix</keyword>
<dbReference type="InterPro" id="IPR011989">
    <property type="entry name" value="ARM-like"/>
</dbReference>
<dbReference type="EnsemblPlants" id="OPUNC07G23180.1">
    <property type="protein sequence ID" value="OPUNC07G23180.1"/>
    <property type="gene ID" value="OPUNC07G23180"/>
</dbReference>
<feature type="transmembrane region" description="Helical" evidence="2">
    <location>
        <begin position="1149"/>
        <end position="1169"/>
    </location>
</feature>
<evidence type="ECO:0000313" key="3">
    <source>
        <dbReference type="EnsemblPlants" id="OPUNC07G23180.1"/>
    </source>
</evidence>
<feature type="transmembrane region" description="Helical" evidence="2">
    <location>
        <begin position="42"/>
        <end position="62"/>
    </location>
</feature>
<sequence>MARPAAGAATRRRCKAAPTPPEKHLNRFVRIIAFMERTGNGLGTLVFTWATVVILGGFSTMLTTREFNCATLLALLEATRMFSQNSRLEYQFFFRTRGAFRRPRLIRLVLIVCMIEAMIGKGPRESRSSVSSRSVAKLVFPVILKLFGDPQLRTVSLWSPLAAILLLVPCLFLETSIPHPDRLPRLKKYFALLLMAVIIVTITKLQFRCITSLVNSHFSRKMSFLRPLILLLCMCAVIVILGYLYSDSVYIVAPMAFFLIFALIPAAVARIVIAMIQPTTIICVQSILTAVTQQTSDIYIGIPKNCTREHTYPDGTLRDTKKNVKFSLDVFYVIVFTQGALYIVACVLEIFSFIPKMHLVHQSRFRRKWGRKCVDMYYSCIFEQCVSGGVLAPRIMELTSFAMDFTNSNSPSNQLYGIQMLHSFLKRKRTKALLLLRLTTSTETLNTLISMLGWTSPEDAQVRLFATKVVVELSRSLQVIGIPRSMQNISSLLDTENQLRRRNPLLYTYYSQEGKQGTIVDTGDGQEHIDQDHPHNNNRLNSWMLGCWQLISKRKKIPKEETFIEHDLLPVLGMSILETLAECDPDNCEEISKARDLIQKIIGYTNETQPKILKGSSLKLLTRLSNTGGEIGITLRQKMSDHPFLLRNLAEIFGDTEGSQEHKKLAAEILRNLAIDGNTREEIGSIRVVISRLIQAFLVQHPPSNTYSDRSLQITAGQALAMLAMESLNNGSAMLKEPGYSFIRELTVMIRDDRYKYVAASLLQNLCLNAQSKLSSSDLTELSHSLRKVLERITDTTVATELEVLIGLSSQICHIVPEDFARELEHGQIKERFVKKLVEALNANAKPTAHCPRIRRVIVEQVIYMMENNSSYANCFNECQMMEALTVVEETPSKVEKYRLFMGDAGLMEYSIPLSTLVTRAKEELTHQSCDVQRINQRQWMFQAITVLPVKAIAMPVPAAAAAASKADSAPEKWLNYFVRLLAVIESVGNAFGTLAFTWATVVLLGGYPTVLRSKDDFWFATAIVFLEAASSRNNRSDYQLFFRTRGAFRFLGGKGLIVITCFWDAIATLRMTVANWKLRVGILLAITVMLILAAGQFLCPRGAQRPRTCNWPCRAISLWSPVVAILLLAFPILQYYNRHMHKIIFRNAFTLWIPYLLLSVTVLLLTISRLQFPIIANLVHRALGSKHVFWRQFILNSCMFAAIVMLVVMVDPDTRLEMILIDICAVLILSFGNLHIPAALVRVVLALIRLIPHNYFGDDDMTNLGPSLSIFYGMVLGQGILYIVAGILEVFSFIPRRSLTRNGGFSGQWGVESVNLYYVYAFDKYMEGGLFASRRISLSNFAIDSLNSDLSKNQLYGLRMMHIFLQSDLTRTRLLEKLTTSTQTMARLISMLDWSSRHHRTTIRLYAAKVTAELAKNLRVVTVPGTLQLVSTLLDADGKPKRGHPLLDTGDDQDHFVDIADRQDKKHDIARDQGHRQEPPGDTDNLLETPTRSSHINEQRYVPRIWQRILAYWSIPKEQPLTEEDLLPALGMSIIYSLAGCDQNNCVEIDRVTDLIPKIIGFTSFRSAMVNSEAQQKVLLKSSLKVLQRLTSIEGEIGITLRYKISKHPFLLRNLAEIFGDSSSNQEVRKLVAGIVRNLAIDRHKAGDWTNANAHYQADEGIPRF</sequence>
<feature type="transmembrane region" description="Helical" evidence="2">
    <location>
        <begin position="228"/>
        <end position="245"/>
    </location>
</feature>
<dbReference type="Gramene" id="OPUNC07G23180.1">
    <property type="protein sequence ID" value="OPUNC07G23180.1"/>
    <property type="gene ID" value="OPUNC07G23180"/>
</dbReference>
<dbReference type="HOGENOM" id="CLU_246288_0_0_1"/>
<feature type="transmembrane region" description="Helical" evidence="2">
    <location>
        <begin position="1221"/>
        <end position="1251"/>
    </location>
</feature>
<feature type="transmembrane region" description="Helical" evidence="2">
    <location>
        <begin position="977"/>
        <end position="1005"/>
    </location>
</feature>
<protein>
    <recommendedName>
        <fullName evidence="5">BLE2 protein</fullName>
    </recommendedName>
</protein>
<feature type="transmembrane region" description="Helical" evidence="2">
    <location>
        <begin position="155"/>
        <end position="177"/>
    </location>
</feature>
<feature type="transmembrane region" description="Helical" evidence="2">
    <location>
        <begin position="1048"/>
        <end position="1067"/>
    </location>
</feature>
<feature type="transmembrane region" description="Helical" evidence="2">
    <location>
        <begin position="1271"/>
        <end position="1292"/>
    </location>
</feature>